<name>U4TIR9_9LACO</name>
<protein>
    <submittedName>
        <fullName evidence="1">Uncharacterized protein</fullName>
    </submittedName>
</protein>
<dbReference type="EMBL" id="KI271605">
    <property type="protein sequence ID" value="ERL64094.1"/>
    <property type="molecule type" value="Genomic_DNA"/>
</dbReference>
<reference evidence="2" key="1">
    <citation type="journal article" date="2013" name="Genome Announc.">
        <title>Whole-Genome Sequencing of Lactobacillus shenzhenensis Strain LY-73T.</title>
        <authorList>
            <person name="Lin Z."/>
            <person name="Liu Z."/>
            <person name="Yang R."/>
            <person name="Zou Y."/>
            <person name="Wan D."/>
            <person name="Chen J."/>
            <person name="Guo M."/>
            <person name="Zhao J."/>
            <person name="Fang C."/>
            <person name="Yang R."/>
            <person name="Liu F."/>
        </authorList>
    </citation>
    <scope>NUCLEOTIDE SEQUENCE [LARGE SCALE GENOMIC DNA]</scope>
    <source>
        <strain evidence="2">LY-73</strain>
    </source>
</reference>
<accession>U4TIR9</accession>
<proteinExistence type="predicted"/>
<sequence>MKQYDTVVFKDITVTYDTRITPLITPTGDELLFVTADRTDVVVFFRVAPDGKITAAPRYGGNIKFRDMHHFTVDVNFDSILDHPSTQPPRYADIVFKDVLVHYDVRTTPFIRGDGNELLFATRLRDDVNAFIRFEDNGDLLTFPNYGVQFVYINDHELTVALRLDEVADD</sequence>
<keyword evidence="2" id="KW-1185">Reference proteome</keyword>
<dbReference type="AlphaFoldDB" id="U4TIR9"/>
<organism evidence="1 2">
    <name type="scientific">Schleiferilactobacillus shenzhenensis LY-73</name>
    <dbReference type="NCBI Taxonomy" id="1231336"/>
    <lineage>
        <taxon>Bacteria</taxon>
        <taxon>Bacillati</taxon>
        <taxon>Bacillota</taxon>
        <taxon>Bacilli</taxon>
        <taxon>Lactobacillales</taxon>
        <taxon>Lactobacillaceae</taxon>
        <taxon>Schleiferilactobacillus</taxon>
    </lineage>
</organism>
<dbReference type="eggNOG" id="ENOG5030B9I">
    <property type="taxonomic scope" value="Bacteria"/>
</dbReference>
<evidence type="ECO:0000313" key="2">
    <source>
        <dbReference type="Proteomes" id="UP000030647"/>
    </source>
</evidence>
<dbReference type="HOGENOM" id="CLU_1568783_0_0_9"/>
<dbReference type="RefSeq" id="WP_022530634.1">
    <property type="nucleotide sequence ID" value="NZ_KI271605.1"/>
</dbReference>
<gene>
    <name evidence="1" type="ORF">L248_1627</name>
</gene>
<dbReference type="STRING" id="1231336.L248_1627"/>
<dbReference type="OrthoDB" id="9800167at2"/>
<dbReference type="Proteomes" id="UP000030647">
    <property type="component" value="Unassembled WGS sequence"/>
</dbReference>
<evidence type="ECO:0000313" key="1">
    <source>
        <dbReference type="EMBL" id="ERL64094.1"/>
    </source>
</evidence>